<dbReference type="GO" id="GO:0003682">
    <property type="term" value="F:chromatin binding"/>
    <property type="evidence" value="ECO:0007669"/>
    <property type="project" value="InterPro"/>
</dbReference>
<dbReference type="CDD" id="cd04716">
    <property type="entry name" value="BAH_plantDCM_I"/>
    <property type="match status" value="1"/>
</dbReference>
<evidence type="ECO:0000256" key="24">
    <source>
        <dbReference type="ARBA" id="ARBA00048679"/>
    </source>
</evidence>
<feature type="domain" description="Chromo" evidence="30">
    <location>
        <begin position="446"/>
        <end position="500"/>
    </location>
</feature>
<keyword evidence="8 25" id="KW-0808">Transferase</keyword>
<feature type="region of interest" description="Disordered" evidence="27">
    <location>
        <begin position="1456"/>
        <end position="1480"/>
    </location>
</feature>
<feature type="compositionally biased region" description="Basic residues" evidence="27">
    <location>
        <begin position="119"/>
        <end position="130"/>
    </location>
</feature>
<evidence type="ECO:0000256" key="22">
    <source>
        <dbReference type="ARBA" id="ARBA00047422"/>
    </source>
</evidence>
<keyword evidence="9 25" id="KW-0949">S-adenosyl-L-methionine</keyword>
<keyword evidence="4" id="KW-1003">Cell membrane</keyword>
<keyword evidence="6" id="KW-0597">Phosphoprotein</keyword>
<dbReference type="GO" id="GO:0003677">
    <property type="term" value="F:DNA binding"/>
    <property type="evidence" value="ECO:0000318"/>
    <property type="project" value="GO_Central"/>
</dbReference>
<feature type="region of interest" description="Disordered" evidence="27">
    <location>
        <begin position="1"/>
        <end position="175"/>
    </location>
</feature>
<dbReference type="Gene3D" id="3.30.200.20">
    <property type="entry name" value="Phosphorylase Kinase, domain 1"/>
    <property type="match status" value="1"/>
</dbReference>
<dbReference type="GO" id="GO:0005886">
    <property type="term" value="C:plasma membrane"/>
    <property type="evidence" value="ECO:0007669"/>
    <property type="project" value="UniProtKB-SubCell"/>
</dbReference>
<dbReference type="InterPro" id="IPR017441">
    <property type="entry name" value="Protein_kinase_ATP_BS"/>
</dbReference>
<feature type="region of interest" description="Disordered" evidence="27">
    <location>
        <begin position="1069"/>
        <end position="1117"/>
    </location>
</feature>
<dbReference type="PANTHER" id="PTHR10629">
    <property type="entry name" value="CYTOSINE-SPECIFIC METHYLTRANSFERASE"/>
    <property type="match status" value="1"/>
</dbReference>
<protein>
    <recommendedName>
        <fullName evidence="34">DNA (cytosine-5-)-methyltransferase</fullName>
    </recommendedName>
</protein>
<dbReference type="GO" id="GO:0005524">
    <property type="term" value="F:ATP binding"/>
    <property type="evidence" value="ECO:0007669"/>
    <property type="project" value="UniProtKB-UniRule"/>
</dbReference>
<evidence type="ECO:0000256" key="13">
    <source>
        <dbReference type="ARBA" id="ARBA00022840"/>
    </source>
</evidence>
<evidence type="ECO:0000259" key="30">
    <source>
        <dbReference type="PROSITE" id="PS50013"/>
    </source>
</evidence>
<organism evidence="32 33">
    <name type="scientific">Setaria italica</name>
    <name type="common">Foxtail millet</name>
    <name type="synonym">Panicum italicum</name>
    <dbReference type="NCBI Taxonomy" id="4555"/>
    <lineage>
        <taxon>Eukaryota</taxon>
        <taxon>Viridiplantae</taxon>
        <taxon>Streptophyta</taxon>
        <taxon>Embryophyta</taxon>
        <taxon>Tracheophyta</taxon>
        <taxon>Spermatophyta</taxon>
        <taxon>Magnoliopsida</taxon>
        <taxon>Liliopsida</taxon>
        <taxon>Poales</taxon>
        <taxon>Poaceae</taxon>
        <taxon>PACMAD clade</taxon>
        <taxon>Panicoideae</taxon>
        <taxon>Panicodae</taxon>
        <taxon>Paniceae</taxon>
        <taxon>Cenchrinae</taxon>
        <taxon>Setaria</taxon>
    </lineage>
</organism>
<dbReference type="PANTHER" id="PTHR10629:SF50">
    <property type="entry name" value="DNA (CYTOSINE-5)-METHYLTRANSFERASE CMT3"/>
    <property type="match status" value="1"/>
</dbReference>
<evidence type="ECO:0000256" key="7">
    <source>
        <dbReference type="ARBA" id="ARBA00022603"/>
    </source>
</evidence>
<feature type="compositionally biased region" description="Polar residues" evidence="27">
    <location>
        <begin position="316"/>
        <end position="328"/>
    </location>
</feature>
<dbReference type="InterPro" id="IPR043151">
    <property type="entry name" value="BAH_sf"/>
</dbReference>
<evidence type="ECO:0000259" key="31">
    <source>
        <dbReference type="PROSITE" id="PS51038"/>
    </source>
</evidence>
<evidence type="ECO:0000256" key="12">
    <source>
        <dbReference type="ARBA" id="ARBA00022777"/>
    </source>
</evidence>
<evidence type="ECO:0000256" key="3">
    <source>
        <dbReference type="ARBA" id="ARBA00004236"/>
    </source>
</evidence>
<name>K4A4T6_SETIT</name>
<evidence type="ECO:0000256" key="6">
    <source>
        <dbReference type="ARBA" id="ARBA00022553"/>
    </source>
</evidence>
<evidence type="ECO:0000256" key="17">
    <source>
        <dbReference type="ARBA" id="ARBA00023125"/>
    </source>
</evidence>
<evidence type="ECO:0000259" key="29">
    <source>
        <dbReference type="PROSITE" id="PS50011"/>
    </source>
</evidence>
<feature type="domain" description="Protein kinase" evidence="29">
    <location>
        <begin position="1140"/>
        <end position="1420"/>
    </location>
</feature>
<evidence type="ECO:0000256" key="27">
    <source>
        <dbReference type="SAM" id="MobiDB-lite"/>
    </source>
</evidence>
<dbReference type="EnsemblPlants" id="KQK89663">
    <property type="protein sequence ID" value="KQK89663"/>
    <property type="gene ID" value="SETIT_033890mg"/>
</dbReference>
<evidence type="ECO:0000256" key="15">
    <source>
        <dbReference type="ARBA" id="ARBA00022989"/>
    </source>
</evidence>
<comment type="catalytic activity">
    <reaction evidence="22">
        <text>a 2'-deoxycytidine in DNA + S-adenosyl-L-methionine = a 5-methyl-2'-deoxycytidine in DNA + S-adenosyl-L-homocysteine + H(+)</text>
        <dbReference type="Rhea" id="RHEA:13681"/>
        <dbReference type="Rhea" id="RHEA-COMP:11369"/>
        <dbReference type="Rhea" id="RHEA-COMP:11370"/>
        <dbReference type="ChEBI" id="CHEBI:15378"/>
        <dbReference type="ChEBI" id="CHEBI:57856"/>
        <dbReference type="ChEBI" id="CHEBI:59789"/>
        <dbReference type="ChEBI" id="CHEBI:85452"/>
        <dbReference type="ChEBI" id="CHEBI:85454"/>
        <dbReference type="EC" id="2.1.1.37"/>
    </reaction>
</comment>
<dbReference type="Gramene" id="KQK89663">
    <property type="protein sequence ID" value="KQK89663"/>
    <property type="gene ID" value="SETIT_033890mg"/>
</dbReference>
<dbReference type="InParanoid" id="K4A4T6"/>
<dbReference type="Gene3D" id="2.30.30.490">
    <property type="match status" value="1"/>
</dbReference>
<comment type="similarity">
    <text evidence="25">Belongs to the class I-like SAM-binding methyltransferase superfamily. C5-methyltransferase family.</text>
</comment>
<dbReference type="FunFam" id="1.10.510.10:FF:000239">
    <property type="entry name" value="Proline-rich receptor-like protein kinase PERK1"/>
    <property type="match status" value="1"/>
</dbReference>
<dbReference type="eggNOG" id="KOG1187">
    <property type="taxonomic scope" value="Eukaryota"/>
</dbReference>
<dbReference type="Proteomes" id="UP000004995">
    <property type="component" value="Unassembled WGS sequence"/>
</dbReference>
<dbReference type="GO" id="GO:0003886">
    <property type="term" value="F:DNA (cytosine-5-)-methyltransferase activity"/>
    <property type="evidence" value="ECO:0000318"/>
    <property type="project" value="GO_Central"/>
</dbReference>
<dbReference type="InterPro" id="IPR000719">
    <property type="entry name" value="Prot_kinase_dom"/>
</dbReference>
<dbReference type="GO" id="GO:0005634">
    <property type="term" value="C:nucleus"/>
    <property type="evidence" value="ECO:0000318"/>
    <property type="project" value="GO_Central"/>
</dbReference>
<keyword evidence="12" id="KW-0418">Kinase</keyword>
<dbReference type="GO" id="GO:0004674">
    <property type="term" value="F:protein serine/threonine kinase activity"/>
    <property type="evidence" value="ECO:0007669"/>
    <property type="project" value="UniProtKB-KW"/>
</dbReference>
<dbReference type="FunFam" id="3.30.200.20:FF:000207">
    <property type="entry name" value="proline-rich receptor-like protein kinase PERK1"/>
    <property type="match status" value="1"/>
</dbReference>
<feature type="transmembrane region" description="Helical" evidence="28">
    <location>
        <begin position="1003"/>
        <end position="1030"/>
    </location>
</feature>
<proteinExistence type="inferred from homology"/>
<evidence type="ECO:0000256" key="4">
    <source>
        <dbReference type="ARBA" id="ARBA00022475"/>
    </source>
</evidence>
<dbReference type="PROSITE" id="PS50011">
    <property type="entry name" value="PROTEIN_KINASE_DOM"/>
    <property type="match status" value="1"/>
</dbReference>
<comment type="catalytic activity">
    <reaction evidence="24">
        <text>L-seryl-[protein] + ATP = O-phospho-L-seryl-[protein] + ADP + H(+)</text>
        <dbReference type="Rhea" id="RHEA:17989"/>
        <dbReference type="Rhea" id="RHEA-COMP:9863"/>
        <dbReference type="Rhea" id="RHEA-COMP:11604"/>
        <dbReference type="ChEBI" id="CHEBI:15378"/>
        <dbReference type="ChEBI" id="CHEBI:29999"/>
        <dbReference type="ChEBI" id="CHEBI:30616"/>
        <dbReference type="ChEBI" id="CHEBI:83421"/>
        <dbReference type="ChEBI" id="CHEBI:456216"/>
        <dbReference type="EC" id="2.7.11.1"/>
    </reaction>
</comment>
<evidence type="ECO:0008006" key="34">
    <source>
        <dbReference type="Google" id="ProtNLM"/>
    </source>
</evidence>
<dbReference type="FunFam" id="3.40.50.150:FF:000143">
    <property type="entry name" value="DNA (cytosine-5)-methyltransferase 1"/>
    <property type="match status" value="1"/>
</dbReference>
<dbReference type="PRINTS" id="PR00105">
    <property type="entry name" value="C5METTRFRASE"/>
</dbReference>
<evidence type="ECO:0000256" key="2">
    <source>
        <dbReference type="ARBA" id="ARBA00004167"/>
    </source>
</evidence>
<evidence type="ECO:0000256" key="10">
    <source>
        <dbReference type="ARBA" id="ARBA00022692"/>
    </source>
</evidence>
<keyword evidence="20" id="KW-0325">Glycoprotein</keyword>
<dbReference type="EMBL" id="AGNK02005788">
    <property type="status" value="NOT_ANNOTATED_CDS"/>
    <property type="molecule type" value="Genomic_DNA"/>
</dbReference>
<keyword evidence="15 28" id="KW-1133">Transmembrane helix</keyword>
<dbReference type="FunCoup" id="K4A4T6">
    <property type="interactions" value="418"/>
</dbReference>
<feature type="region of interest" description="Disordered" evidence="27">
    <location>
        <begin position="316"/>
        <end position="335"/>
    </location>
</feature>
<dbReference type="FunFam" id="3.90.120.10:FF:000003">
    <property type="entry name" value="DNA (cytosine-5)-methyltransferase 1"/>
    <property type="match status" value="1"/>
</dbReference>
<keyword evidence="7 25" id="KW-0489">Methyltransferase</keyword>
<dbReference type="InterPro" id="IPR050390">
    <property type="entry name" value="C5-Methyltransferase"/>
</dbReference>
<dbReference type="GO" id="GO:0044027">
    <property type="term" value="P:negative regulation of gene expression via chromosomal CpG island methylation"/>
    <property type="evidence" value="ECO:0000318"/>
    <property type="project" value="GO_Central"/>
</dbReference>
<dbReference type="PROSITE" id="PS00108">
    <property type="entry name" value="PROTEIN_KINASE_ST"/>
    <property type="match status" value="1"/>
</dbReference>
<dbReference type="InterPro" id="IPR001525">
    <property type="entry name" value="C5_MeTfrase"/>
</dbReference>
<dbReference type="InterPro" id="IPR023780">
    <property type="entry name" value="Chromo_domain"/>
</dbReference>
<evidence type="ECO:0000256" key="25">
    <source>
        <dbReference type="PROSITE-ProRule" id="PRU01016"/>
    </source>
</evidence>
<dbReference type="GO" id="GO:0032259">
    <property type="term" value="P:methylation"/>
    <property type="evidence" value="ECO:0007669"/>
    <property type="project" value="UniProtKB-KW"/>
</dbReference>
<keyword evidence="21" id="KW-0539">Nucleus</keyword>
<feature type="compositionally biased region" description="Low complexity" evidence="27">
    <location>
        <begin position="1462"/>
        <end position="1473"/>
    </location>
</feature>
<dbReference type="InterPro" id="IPR018117">
    <property type="entry name" value="C5_DNA_meth_AS"/>
</dbReference>
<evidence type="ECO:0000256" key="16">
    <source>
        <dbReference type="ARBA" id="ARBA00023015"/>
    </source>
</evidence>
<evidence type="ECO:0000256" key="26">
    <source>
        <dbReference type="PROSITE-ProRule" id="PRU10141"/>
    </source>
</evidence>
<keyword evidence="14" id="KW-0156">Chromatin regulator</keyword>
<dbReference type="InterPro" id="IPR029063">
    <property type="entry name" value="SAM-dependent_MTases_sf"/>
</dbReference>
<evidence type="ECO:0000256" key="11">
    <source>
        <dbReference type="ARBA" id="ARBA00022741"/>
    </source>
</evidence>
<feature type="domain" description="BAH" evidence="31">
    <location>
        <begin position="188"/>
        <end position="313"/>
    </location>
</feature>
<dbReference type="FunFam" id="2.30.30.490:FF:000011">
    <property type="entry name" value="DNA (cytosine-5)-methyltransferase 1"/>
    <property type="match status" value="1"/>
</dbReference>
<feature type="compositionally biased region" description="Basic residues" evidence="27">
    <location>
        <begin position="42"/>
        <end position="56"/>
    </location>
</feature>
<dbReference type="PROSITE" id="PS00107">
    <property type="entry name" value="PROTEIN_KINASE_ATP"/>
    <property type="match status" value="1"/>
</dbReference>
<dbReference type="InterPro" id="IPR001245">
    <property type="entry name" value="Ser-Thr/Tyr_kinase_cat_dom"/>
</dbReference>
<dbReference type="Gene3D" id="1.10.510.10">
    <property type="entry name" value="Transferase(Phosphotransferase) domain 1"/>
    <property type="match status" value="1"/>
</dbReference>
<dbReference type="InterPro" id="IPR000953">
    <property type="entry name" value="Chromo/chromo_shadow_dom"/>
</dbReference>
<evidence type="ECO:0000256" key="8">
    <source>
        <dbReference type="ARBA" id="ARBA00022679"/>
    </source>
</evidence>
<keyword evidence="33" id="KW-1185">Reference proteome</keyword>
<reference evidence="32" key="2">
    <citation type="submission" date="2018-08" db="UniProtKB">
        <authorList>
            <consortium name="EnsemblPlants"/>
        </authorList>
    </citation>
    <scope>IDENTIFICATION</scope>
    <source>
        <strain evidence="32">Yugu1</strain>
    </source>
</reference>
<dbReference type="PROSITE" id="PS51038">
    <property type="entry name" value="BAH"/>
    <property type="match status" value="1"/>
</dbReference>
<dbReference type="OMA" id="HDVMEYT"/>
<feature type="active site" evidence="25">
    <location>
        <position position="522"/>
    </location>
</feature>
<feature type="compositionally biased region" description="Low complexity" evidence="27">
    <location>
        <begin position="944"/>
        <end position="962"/>
    </location>
</feature>
<evidence type="ECO:0000256" key="28">
    <source>
        <dbReference type="SAM" id="Phobius"/>
    </source>
</evidence>
<accession>K4A4T6</accession>
<dbReference type="SMART" id="SM00220">
    <property type="entry name" value="S_TKc"/>
    <property type="match status" value="1"/>
</dbReference>
<dbReference type="CDD" id="cd18635">
    <property type="entry name" value="CD_CMT3_like"/>
    <property type="match status" value="1"/>
</dbReference>
<feature type="compositionally biased region" description="Basic and acidic residues" evidence="27">
    <location>
        <begin position="157"/>
        <end position="169"/>
    </location>
</feature>
<feature type="binding site" evidence="26">
    <location>
        <position position="1169"/>
    </location>
    <ligand>
        <name>ATP</name>
        <dbReference type="ChEBI" id="CHEBI:30616"/>
    </ligand>
</feature>
<feature type="compositionally biased region" description="Acidic residues" evidence="27">
    <location>
        <begin position="80"/>
        <end position="109"/>
    </location>
</feature>
<dbReference type="Pfam" id="PF00385">
    <property type="entry name" value="Chromo"/>
    <property type="match status" value="1"/>
</dbReference>
<dbReference type="InterPro" id="IPR016197">
    <property type="entry name" value="Chromo-like_dom_sf"/>
</dbReference>
<sequence>MAPSSPSSAAPTRASGRKRAAKAEEIHRNQEEEEEVAAASSAKRRRGASSGKKPKPPPKQAKTAKAGRKKKAEAERAEPVEDDVCAEEPDEEEMAMGEEEAAAEAEEQEAAAAAAGSPGKKRVAQPRKRGTAAAGDHEPEFVGEPVPAAEARANWPKRYDRSAAARRPEEDEEVKARCHYRSAKVDNIVYTLGDDVYVKAEENEADYIGRITEFFEGTDRCQYFTCRWFFRPEDTVINSLVCIDVDGKKHDPRRVFLSEEKNDNVLDCIISKVKIVHVDPNMDPKAKAQLIEHCDLYYDMSYSVAYSTFANIPSENGASGSETASGISSDDMDLETSSGAPVRTATLLDLYSGCGGMSTGLCLGAALAGLKLETRWAVDLNSYACQSLKYNHPQTEVRNEKADEFLALLKEWAVLCDKYVHKDVGSDSAGSEDQEDDGSPLDKDEFVVEKLIGICYGGSGRENGLYFKVQWAGYGPEEDTWEPIDNLSDCPLKIKEFVQEGYRRKILPLPGDVDVICGGPPCQGISGFNRFRNRNEPLKDEKNKQMVTFMDIVAYLKPKYVLMENVVDILKFADGYLGRYALSCLVAMNYQARLGMMVAGCYGLPQFRMRVFLWGALSSMVLPKYPLPTHDVVVRGGAPNAFSQSIVAYDETQRPSLKKALLLGDAISDLPQVENYQPHDVMEYTSSPKTEFQRYIRLGRKDMLDWSFGEEAGPDEGKLLDHQPLRLNNDDYERVKQIPVKKGANFRDLKGVKVGANNIVEWDPEIERVYLSSGKPLVPDYAMSFIKGRSPKPFGRLWWDETVPTVVTRAEPHNQIILHPTQARVLTVRENARLQGFPDYYRLFGPIKEKYIQVGNAVAVPVARALGYCLGQAFLGESEGSQPLYELPASFTSVARVAQVGASSVSTPAGEMASAPQSSPSSGNSTQSPPPSPSPPPPSPPPSQASISPPKVESSSFPAAKLSPPPPAPRKSGGSGNGGETSYSSSKDGKKKSSSSPSAPDHVGAVITGVVLGVVGFALLMAIVACLCCSRKKKKRPPPMNMPFYTDEKGNVYYPNAGLPPMWQQYGSNGSIPPPPGWHQHGGGNPLSQSPGSMAAPLSGEIYSSGPHGPALPPPSPNVALGFSKSSFSYEELAAATSGFSAGNMLGQGGFGYVHKGVLAGSGKEVAVKQLKSGSGQGEREFQAEVEIISRVHHRHLVSLVGYCIAGNQRMLVYEFVPNNTLEHHLYSKQGPVMDWPTRMKIALGSAKGLAYLHEDCHPRIIHRDIKASNILLDANFEAMVADFGLAKLTTDTNTHVSTRVMGTFGYLAPEYASSGKLTDRSDVFSFGVMLLELLTGRRPIDTANYMEDSLVDWARPLLAAALAGEAGFEELVDARLGGEYSAVEVERMAACAAASTRHSAKRRPKMSQIVRALEGDASLDDLHQDGVKPGQSMLFSAGGSENISRLRQLAFDSGEHDDYTTDYSTDSSAATTGRPPRRP</sequence>
<dbReference type="SUPFAM" id="SSF56112">
    <property type="entry name" value="Protein kinase-like (PK-like)"/>
    <property type="match status" value="1"/>
</dbReference>
<evidence type="ECO:0000256" key="9">
    <source>
        <dbReference type="ARBA" id="ARBA00022691"/>
    </source>
</evidence>
<dbReference type="Pfam" id="PF01426">
    <property type="entry name" value="BAH"/>
    <property type="match status" value="1"/>
</dbReference>
<dbReference type="CDD" id="cd14066">
    <property type="entry name" value="STKc_IRAK"/>
    <property type="match status" value="1"/>
</dbReference>
<dbReference type="Pfam" id="PF00145">
    <property type="entry name" value="DNA_methylase"/>
    <property type="match status" value="1"/>
</dbReference>
<keyword evidence="11 26" id="KW-0547">Nucleotide-binding</keyword>
<dbReference type="SUPFAM" id="SSF54160">
    <property type="entry name" value="Chromo domain-like"/>
    <property type="match status" value="1"/>
</dbReference>
<dbReference type="Pfam" id="PF07714">
    <property type="entry name" value="PK_Tyr_Ser-Thr"/>
    <property type="match status" value="1"/>
</dbReference>
<dbReference type="SMART" id="SM00298">
    <property type="entry name" value="CHROMO"/>
    <property type="match status" value="1"/>
</dbReference>
<reference evidence="33" key="1">
    <citation type="journal article" date="2012" name="Nat. Biotechnol.">
        <title>Reference genome sequence of the model plant Setaria.</title>
        <authorList>
            <person name="Bennetzen J.L."/>
            <person name="Schmutz J."/>
            <person name="Wang H."/>
            <person name="Percifield R."/>
            <person name="Hawkins J."/>
            <person name="Pontaroli A.C."/>
            <person name="Estep M."/>
            <person name="Feng L."/>
            <person name="Vaughn J.N."/>
            <person name="Grimwood J."/>
            <person name="Jenkins J."/>
            <person name="Barry K."/>
            <person name="Lindquist E."/>
            <person name="Hellsten U."/>
            <person name="Deshpande S."/>
            <person name="Wang X."/>
            <person name="Wu X."/>
            <person name="Mitros T."/>
            <person name="Triplett J."/>
            <person name="Yang X."/>
            <person name="Ye C.Y."/>
            <person name="Mauro-Herrera M."/>
            <person name="Wang L."/>
            <person name="Li P."/>
            <person name="Sharma M."/>
            <person name="Sharma R."/>
            <person name="Ronald P.C."/>
            <person name="Panaud O."/>
            <person name="Kellogg E.A."/>
            <person name="Brutnell T.P."/>
            <person name="Doust A.N."/>
            <person name="Tuskan G.A."/>
            <person name="Rokhsar D."/>
            <person name="Devos K.M."/>
        </authorList>
    </citation>
    <scope>NUCLEOTIDE SEQUENCE [LARGE SCALE GENOMIC DNA]</scope>
    <source>
        <strain evidence="33">cv. Yugu1</strain>
    </source>
</reference>
<evidence type="ECO:0000256" key="23">
    <source>
        <dbReference type="ARBA" id="ARBA00047899"/>
    </source>
</evidence>
<keyword evidence="17" id="KW-0238">DNA-binding</keyword>
<dbReference type="InterPro" id="IPR008271">
    <property type="entry name" value="Ser/Thr_kinase_AS"/>
</dbReference>
<dbReference type="SUPFAM" id="SSF53335">
    <property type="entry name" value="S-adenosyl-L-methionine-dependent methyltransferases"/>
    <property type="match status" value="1"/>
</dbReference>
<keyword evidence="18 28" id="KW-0472">Membrane</keyword>
<dbReference type="Gene3D" id="3.90.120.10">
    <property type="entry name" value="DNA Methylase, subunit A, domain 2"/>
    <property type="match status" value="1"/>
</dbReference>
<evidence type="ECO:0000313" key="33">
    <source>
        <dbReference type="Proteomes" id="UP000004995"/>
    </source>
</evidence>
<dbReference type="PROSITE" id="PS00094">
    <property type="entry name" value="C5_MTASE_1"/>
    <property type="match status" value="1"/>
</dbReference>
<keyword evidence="19" id="KW-0804">Transcription</keyword>
<dbReference type="STRING" id="4555.K4A4T6"/>
<evidence type="ECO:0000313" key="32">
    <source>
        <dbReference type="EnsemblPlants" id="KQK89663"/>
    </source>
</evidence>
<feature type="compositionally biased region" description="Pro residues" evidence="27">
    <location>
        <begin position="928"/>
        <end position="943"/>
    </location>
</feature>
<feature type="region of interest" description="Disordered" evidence="27">
    <location>
        <begin position="907"/>
        <end position="1002"/>
    </location>
</feature>
<feature type="compositionally biased region" description="Basic and acidic residues" evidence="27">
    <location>
        <begin position="21"/>
        <end position="30"/>
    </location>
</feature>
<keyword evidence="16" id="KW-0805">Transcription regulation</keyword>
<feature type="compositionally biased region" description="Low complexity" evidence="27">
    <location>
        <begin position="1"/>
        <end position="11"/>
    </location>
</feature>
<keyword evidence="5" id="KW-0723">Serine/threonine-protein kinase</keyword>
<dbReference type="PROSITE" id="PS51679">
    <property type="entry name" value="SAM_MT_C5"/>
    <property type="match status" value="1"/>
</dbReference>
<comment type="subcellular location">
    <subcellularLocation>
        <location evidence="3">Cell membrane</location>
    </subcellularLocation>
    <subcellularLocation>
        <location evidence="2">Membrane</location>
        <topology evidence="2">Single-pass membrane protein</topology>
    </subcellularLocation>
    <subcellularLocation>
        <location evidence="1">Nucleus</location>
    </subcellularLocation>
</comment>
<keyword evidence="10 28" id="KW-0812">Transmembrane</keyword>
<evidence type="ECO:0000256" key="5">
    <source>
        <dbReference type="ARBA" id="ARBA00022527"/>
    </source>
</evidence>
<feature type="compositionally biased region" description="Low complexity" evidence="27">
    <location>
        <begin position="913"/>
        <end position="927"/>
    </location>
</feature>
<dbReference type="PROSITE" id="PS50013">
    <property type="entry name" value="CHROMO_2"/>
    <property type="match status" value="1"/>
</dbReference>
<dbReference type="Gene3D" id="3.40.50.150">
    <property type="entry name" value="Vaccinia Virus protein VP39"/>
    <property type="match status" value="1"/>
</dbReference>
<evidence type="ECO:0000256" key="14">
    <source>
        <dbReference type="ARBA" id="ARBA00022853"/>
    </source>
</evidence>
<evidence type="ECO:0000256" key="20">
    <source>
        <dbReference type="ARBA" id="ARBA00023180"/>
    </source>
</evidence>
<keyword evidence="13 26" id="KW-0067">ATP-binding</keyword>
<evidence type="ECO:0000256" key="1">
    <source>
        <dbReference type="ARBA" id="ARBA00004123"/>
    </source>
</evidence>
<dbReference type="HOGENOM" id="CLU_001525_1_0_1"/>
<comment type="catalytic activity">
    <reaction evidence="23">
        <text>L-threonyl-[protein] + ATP = O-phospho-L-threonyl-[protein] + ADP + H(+)</text>
        <dbReference type="Rhea" id="RHEA:46608"/>
        <dbReference type="Rhea" id="RHEA-COMP:11060"/>
        <dbReference type="Rhea" id="RHEA-COMP:11605"/>
        <dbReference type="ChEBI" id="CHEBI:15378"/>
        <dbReference type="ChEBI" id="CHEBI:30013"/>
        <dbReference type="ChEBI" id="CHEBI:30616"/>
        <dbReference type="ChEBI" id="CHEBI:61977"/>
        <dbReference type="ChEBI" id="CHEBI:456216"/>
        <dbReference type="EC" id="2.7.11.1"/>
    </reaction>
</comment>
<evidence type="ECO:0000256" key="21">
    <source>
        <dbReference type="ARBA" id="ARBA00023242"/>
    </source>
</evidence>
<evidence type="ECO:0000256" key="18">
    <source>
        <dbReference type="ARBA" id="ARBA00023136"/>
    </source>
</evidence>
<dbReference type="InterPro" id="IPR001025">
    <property type="entry name" value="BAH_dom"/>
</dbReference>
<dbReference type="SMART" id="SM00439">
    <property type="entry name" value="BAH"/>
    <property type="match status" value="1"/>
</dbReference>
<dbReference type="InterPro" id="IPR011009">
    <property type="entry name" value="Kinase-like_dom_sf"/>
</dbReference>
<evidence type="ECO:0000256" key="19">
    <source>
        <dbReference type="ARBA" id="ARBA00023163"/>
    </source>
</evidence>